<dbReference type="PANTHER" id="PTHR38598:SF1">
    <property type="entry name" value="INNER MEMBRANE PROTEIN YJCH"/>
    <property type="match status" value="1"/>
</dbReference>
<protein>
    <recommendedName>
        <fullName evidence="4">DUF485 domain-containing protein</fullName>
    </recommendedName>
</protein>
<dbReference type="EMBL" id="LODL01000035">
    <property type="protein sequence ID" value="KXB29453.1"/>
    <property type="molecule type" value="Genomic_DNA"/>
</dbReference>
<keyword evidence="1" id="KW-1133">Transmembrane helix</keyword>
<feature type="transmembrane region" description="Helical" evidence="1">
    <location>
        <begin position="60"/>
        <end position="85"/>
    </location>
</feature>
<evidence type="ECO:0000313" key="2">
    <source>
        <dbReference type="EMBL" id="KXB29453.1"/>
    </source>
</evidence>
<dbReference type="InterPro" id="IPR052959">
    <property type="entry name" value="Inner_membrane_assoc"/>
</dbReference>
<dbReference type="RefSeq" id="WP_066885108.1">
    <property type="nucleotide sequence ID" value="NZ_LODL01000035.1"/>
</dbReference>
<comment type="caution">
    <text evidence="2">The sequence shown here is derived from an EMBL/GenBank/DDBJ whole genome shotgun (WGS) entry which is preliminary data.</text>
</comment>
<dbReference type="AlphaFoldDB" id="A0A133XEU6"/>
<sequence>MSQHTDSYAQIRNNPKFQSLIAKRNSYAFIMTALMMIVYYGYILLIAFNKEWLATKMGAGMVTSIGIPMGLGVIVFTIIITVIYVRRANTEFDAEAAQVLKEAGK</sequence>
<reference evidence="2 3" key="1">
    <citation type="submission" date="2015-12" db="EMBL/GenBank/DDBJ databases">
        <title>Nitrous oxide reduction kinetics distinguish bacteria harboring typical versus atypical NosZ.</title>
        <authorList>
            <person name="Yoon S."/>
            <person name="Nissen S."/>
            <person name="Park D."/>
            <person name="Sanford R.A."/>
            <person name="Loeffler F.E."/>
        </authorList>
    </citation>
    <scope>NUCLEOTIDE SEQUENCE [LARGE SCALE GENOMIC DNA]</scope>
    <source>
        <strain evidence="2 3">ATCC BAA-841</strain>
    </source>
</reference>
<name>A0A133XEU6_9RHOO</name>
<keyword evidence="1" id="KW-0812">Transmembrane</keyword>
<evidence type="ECO:0000256" key="1">
    <source>
        <dbReference type="SAM" id="Phobius"/>
    </source>
</evidence>
<dbReference type="Pfam" id="PF04341">
    <property type="entry name" value="DUF485"/>
    <property type="match status" value="1"/>
</dbReference>
<keyword evidence="3" id="KW-1185">Reference proteome</keyword>
<organism evidence="2 3">
    <name type="scientific">Dechloromonas denitrificans</name>
    <dbReference type="NCBI Taxonomy" id="281362"/>
    <lineage>
        <taxon>Bacteria</taxon>
        <taxon>Pseudomonadati</taxon>
        <taxon>Pseudomonadota</taxon>
        <taxon>Betaproteobacteria</taxon>
        <taxon>Rhodocyclales</taxon>
        <taxon>Azonexaceae</taxon>
        <taxon>Dechloromonas</taxon>
    </lineage>
</organism>
<dbReference type="STRING" id="281362.AT959_15995"/>
<gene>
    <name evidence="2" type="ORF">AT959_15995</name>
</gene>
<feature type="transmembrane region" description="Helical" evidence="1">
    <location>
        <begin position="26"/>
        <end position="48"/>
    </location>
</feature>
<evidence type="ECO:0000313" key="3">
    <source>
        <dbReference type="Proteomes" id="UP000070186"/>
    </source>
</evidence>
<keyword evidence="1" id="KW-0472">Membrane</keyword>
<dbReference type="GO" id="GO:0005886">
    <property type="term" value="C:plasma membrane"/>
    <property type="evidence" value="ECO:0007669"/>
    <property type="project" value="TreeGrafter"/>
</dbReference>
<accession>A0A133XEU6</accession>
<evidence type="ECO:0008006" key="4">
    <source>
        <dbReference type="Google" id="ProtNLM"/>
    </source>
</evidence>
<dbReference type="Proteomes" id="UP000070186">
    <property type="component" value="Unassembled WGS sequence"/>
</dbReference>
<dbReference type="PANTHER" id="PTHR38598">
    <property type="entry name" value="INNER MEMBRANE PROTEIN YJCH"/>
    <property type="match status" value="1"/>
</dbReference>
<dbReference type="InterPro" id="IPR007436">
    <property type="entry name" value="DUF485"/>
</dbReference>
<proteinExistence type="predicted"/>